<dbReference type="GO" id="GO:0005524">
    <property type="term" value="F:ATP binding"/>
    <property type="evidence" value="ECO:0007669"/>
    <property type="project" value="UniProtKB-UniRule"/>
</dbReference>
<gene>
    <name evidence="11 12" type="primary">queC</name>
    <name evidence="12" type="ORF">ENV75_05640</name>
</gene>
<evidence type="ECO:0000256" key="10">
    <source>
        <dbReference type="ARBA" id="ARBA00047890"/>
    </source>
</evidence>
<dbReference type="AlphaFoldDB" id="A0A7C4EPF0"/>
<evidence type="ECO:0000256" key="7">
    <source>
        <dbReference type="ARBA" id="ARBA00022840"/>
    </source>
</evidence>
<keyword evidence="5 11" id="KW-0671">Queuosine biosynthesis</keyword>
<dbReference type="PANTHER" id="PTHR42914:SF1">
    <property type="entry name" value="7-CYANO-7-DEAZAGUANINE SYNTHASE"/>
    <property type="match status" value="1"/>
</dbReference>
<reference evidence="12" key="1">
    <citation type="journal article" date="2020" name="mSystems">
        <title>Genome- and Community-Level Interaction Insights into Carbon Utilization and Element Cycling Functions of Hydrothermarchaeota in Hydrothermal Sediment.</title>
        <authorList>
            <person name="Zhou Z."/>
            <person name="Liu Y."/>
            <person name="Xu W."/>
            <person name="Pan J."/>
            <person name="Luo Z.H."/>
            <person name="Li M."/>
        </authorList>
    </citation>
    <scope>NUCLEOTIDE SEQUENCE [LARGE SCALE GENOMIC DNA]</scope>
    <source>
        <strain evidence="12">SpSt-788</strain>
    </source>
</reference>
<dbReference type="FunFam" id="3.40.50.620:FF:000131">
    <property type="entry name" value="7-cyano-7-deazaguanine synthase"/>
    <property type="match status" value="1"/>
</dbReference>
<dbReference type="PANTHER" id="PTHR42914">
    <property type="entry name" value="7-CYANO-7-DEAZAGUANINE SYNTHASE"/>
    <property type="match status" value="1"/>
</dbReference>
<dbReference type="GO" id="GO:0008616">
    <property type="term" value="P:tRNA queuosine(34) biosynthetic process"/>
    <property type="evidence" value="ECO:0007669"/>
    <property type="project" value="UniProtKB-UniRule"/>
</dbReference>
<dbReference type="GO" id="GO:0008270">
    <property type="term" value="F:zinc ion binding"/>
    <property type="evidence" value="ECO:0007669"/>
    <property type="project" value="UniProtKB-UniRule"/>
</dbReference>
<keyword evidence="7 11" id="KW-0067">ATP-binding</keyword>
<evidence type="ECO:0000256" key="4">
    <source>
        <dbReference type="ARBA" id="ARBA00022741"/>
    </source>
</evidence>
<accession>A0A7C4EPF0</accession>
<keyword evidence="6 11" id="KW-0862">Zinc</keyword>
<name>A0A7C4EPF0_9BACT</name>
<keyword evidence="3 11" id="KW-0479">Metal-binding</keyword>
<dbReference type="HAMAP" id="MF_01633">
    <property type="entry name" value="QueC"/>
    <property type="match status" value="1"/>
</dbReference>
<evidence type="ECO:0000256" key="3">
    <source>
        <dbReference type="ARBA" id="ARBA00022723"/>
    </source>
</evidence>
<sequence>MKKAVILLSGGIDSSTTLAVAKSEGYLCYALSFDYGQRHKVELESAKKVAKHIGVQEHLTVSFDLRKIGGSALTSEIEVPKGQVEGIPVTYVPARNTIFLSFALAWAEVLEASDIFIGANIVDYSGYPDCRPEYLQAFEEMANLATKVSLEGKIRFKIRAPLIYMTKAQIIKKGAELGVDYSLTWSCYDPQGDPENPFPCFKCPSCIYRKKGFDEAGIKDPLLR</sequence>
<evidence type="ECO:0000313" key="12">
    <source>
        <dbReference type="EMBL" id="HGG99910.1"/>
    </source>
</evidence>
<dbReference type="GO" id="GO:0016879">
    <property type="term" value="F:ligase activity, forming carbon-nitrogen bonds"/>
    <property type="evidence" value="ECO:0007669"/>
    <property type="project" value="UniProtKB-UniRule"/>
</dbReference>
<evidence type="ECO:0000256" key="6">
    <source>
        <dbReference type="ARBA" id="ARBA00022833"/>
    </source>
</evidence>
<dbReference type="Pfam" id="PF06508">
    <property type="entry name" value="QueC"/>
    <property type="match status" value="1"/>
</dbReference>
<comment type="pathway">
    <text evidence="1 11">Purine metabolism; 7-cyano-7-deazaguanine biosynthesis.</text>
</comment>
<dbReference type="EC" id="6.3.4.20" evidence="9 11"/>
<dbReference type="SUPFAM" id="SSF52402">
    <property type="entry name" value="Adenine nucleotide alpha hydrolases-like"/>
    <property type="match status" value="1"/>
</dbReference>
<dbReference type="InterPro" id="IPR018317">
    <property type="entry name" value="QueC"/>
</dbReference>
<dbReference type="UniPathway" id="UPA00391"/>
<comment type="function">
    <text evidence="11">Catalyzes the ATP-dependent conversion of 7-carboxy-7-deazaguanine (CDG) to 7-cyano-7-deazaguanine (preQ(0)).</text>
</comment>
<dbReference type="EMBL" id="DTHO01000061">
    <property type="protein sequence ID" value="HGG99910.1"/>
    <property type="molecule type" value="Genomic_DNA"/>
</dbReference>
<keyword evidence="4 11" id="KW-0547">Nucleotide-binding</keyword>
<comment type="caution">
    <text evidence="12">The sequence shown here is derived from an EMBL/GenBank/DDBJ whole genome shotgun (WGS) entry which is preliminary data.</text>
</comment>
<feature type="binding site" evidence="11">
    <location>
        <position position="206"/>
    </location>
    <ligand>
        <name>Zn(2+)</name>
        <dbReference type="ChEBI" id="CHEBI:29105"/>
    </ligand>
</feature>
<feature type="binding site" evidence="11">
    <location>
        <position position="203"/>
    </location>
    <ligand>
        <name>Zn(2+)</name>
        <dbReference type="ChEBI" id="CHEBI:29105"/>
    </ligand>
</feature>
<dbReference type="PIRSF" id="PIRSF006293">
    <property type="entry name" value="ExsB"/>
    <property type="match status" value="1"/>
</dbReference>
<comment type="cofactor">
    <cofactor evidence="11">
        <name>Zn(2+)</name>
        <dbReference type="ChEBI" id="CHEBI:29105"/>
    </cofactor>
    <text evidence="11">Binds 1 zinc ion per subunit.</text>
</comment>
<keyword evidence="2 11" id="KW-0436">Ligase</keyword>
<dbReference type="NCBIfam" id="TIGR00364">
    <property type="entry name" value="7-cyano-7-deazaguanine synthase QueC"/>
    <property type="match status" value="1"/>
</dbReference>
<evidence type="ECO:0000256" key="9">
    <source>
        <dbReference type="ARBA" id="ARBA00039149"/>
    </source>
</evidence>
<dbReference type="CDD" id="cd01995">
    <property type="entry name" value="QueC-like"/>
    <property type="match status" value="1"/>
</dbReference>
<proteinExistence type="inferred from homology"/>
<evidence type="ECO:0000256" key="11">
    <source>
        <dbReference type="HAMAP-Rule" id="MF_01633"/>
    </source>
</evidence>
<dbReference type="Gene3D" id="3.40.50.620">
    <property type="entry name" value="HUPs"/>
    <property type="match status" value="1"/>
</dbReference>
<comment type="catalytic activity">
    <reaction evidence="10 11">
        <text>7-carboxy-7-carbaguanine + NH4(+) + 2 ATP = 7-cyano-7-carbaguanine + 2 AMP + 2 diphosphate + 2 H(+)</text>
        <dbReference type="Rhea" id="RHEA:27982"/>
        <dbReference type="ChEBI" id="CHEBI:15378"/>
        <dbReference type="ChEBI" id="CHEBI:28938"/>
        <dbReference type="ChEBI" id="CHEBI:30616"/>
        <dbReference type="ChEBI" id="CHEBI:33019"/>
        <dbReference type="ChEBI" id="CHEBI:45075"/>
        <dbReference type="ChEBI" id="CHEBI:61036"/>
        <dbReference type="ChEBI" id="CHEBI:456215"/>
        <dbReference type="EC" id="6.3.4.20"/>
    </reaction>
</comment>
<evidence type="ECO:0000256" key="8">
    <source>
        <dbReference type="ARBA" id="ARBA00037993"/>
    </source>
</evidence>
<feature type="binding site" evidence="11">
    <location>
        <position position="200"/>
    </location>
    <ligand>
        <name>Zn(2+)</name>
        <dbReference type="ChEBI" id="CHEBI:29105"/>
    </ligand>
</feature>
<comment type="similarity">
    <text evidence="8 11">Belongs to the QueC family.</text>
</comment>
<evidence type="ECO:0000256" key="2">
    <source>
        <dbReference type="ARBA" id="ARBA00022598"/>
    </source>
</evidence>
<dbReference type="InterPro" id="IPR014729">
    <property type="entry name" value="Rossmann-like_a/b/a_fold"/>
</dbReference>
<protein>
    <recommendedName>
        <fullName evidence="9 11">7-cyano-7-deazaguanine synthase</fullName>
        <ecNumber evidence="9 11">6.3.4.20</ecNumber>
    </recommendedName>
    <alternativeName>
        <fullName evidence="11">7-cyano-7-carbaguanine synthase</fullName>
    </alternativeName>
    <alternativeName>
        <fullName evidence="11">PreQ(0) synthase</fullName>
    </alternativeName>
    <alternativeName>
        <fullName evidence="11">Queuosine biosynthesis protein QueC</fullName>
    </alternativeName>
</protein>
<organism evidence="12">
    <name type="scientific">Thermodesulfovibrio aggregans</name>
    <dbReference type="NCBI Taxonomy" id="86166"/>
    <lineage>
        <taxon>Bacteria</taxon>
        <taxon>Pseudomonadati</taxon>
        <taxon>Nitrospirota</taxon>
        <taxon>Thermodesulfovibrionia</taxon>
        <taxon>Thermodesulfovibrionales</taxon>
        <taxon>Thermodesulfovibrionaceae</taxon>
        <taxon>Thermodesulfovibrio</taxon>
    </lineage>
</organism>
<feature type="binding site" evidence="11">
    <location>
        <position position="187"/>
    </location>
    <ligand>
        <name>Zn(2+)</name>
        <dbReference type="ChEBI" id="CHEBI:29105"/>
    </ligand>
</feature>
<feature type="binding site" evidence="11">
    <location>
        <begin position="8"/>
        <end position="18"/>
    </location>
    <ligand>
        <name>ATP</name>
        <dbReference type="ChEBI" id="CHEBI:30616"/>
    </ligand>
</feature>
<evidence type="ECO:0000256" key="5">
    <source>
        <dbReference type="ARBA" id="ARBA00022785"/>
    </source>
</evidence>
<evidence type="ECO:0000256" key="1">
    <source>
        <dbReference type="ARBA" id="ARBA00005061"/>
    </source>
</evidence>